<protein>
    <recommendedName>
        <fullName evidence="2">CWH43-like N-terminal domain-containing protein</fullName>
    </recommendedName>
</protein>
<dbReference type="EMBL" id="JAJVDC020000189">
    <property type="protein sequence ID" value="KAL1619331.1"/>
    <property type="molecule type" value="Genomic_DNA"/>
</dbReference>
<keyword evidence="4" id="KW-1185">Reference proteome</keyword>
<feature type="domain" description="CWH43-like N-terminal" evidence="2">
    <location>
        <begin position="14"/>
        <end position="135"/>
    </location>
</feature>
<evidence type="ECO:0000313" key="4">
    <source>
        <dbReference type="Proteomes" id="UP001521116"/>
    </source>
</evidence>
<dbReference type="Proteomes" id="UP001521116">
    <property type="component" value="Unassembled WGS sequence"/>
</dbReference>
<keyword evidence="1" id="KW-0812">Transmembrane</keyword>
<proteinExistence type="predicted"/>
<organism evidence="3 4">
    <name type="scientific">Neofusicoccum ribis</name>
    <dbReference type="NCBI Taxonomy" id="45134"/>
    <lineage>
        <taxon>Eukaryota</taxon>
        <taxon>Fungi</taxon>
        <taxon>Dikarya</taxon>
        <taxon>Ascomycota</taxon>
        <taxon>Pezizomycotina</taxon>
        <taxon>Dothideomycetes</taxon>
        <taxon>Dothideomycetes incertae sedis</taxon>
        <taxon>Botryosphaeriales</taxon>
        <taxon>Botryosphaeriaceae</taxon>
        <taxon>Neofusicoccum</taxon>
    </lineage>
</organism>
<dbReference type="InterPro" id="IPR019402">
    <property type="entry name" value="CWH43_N"/>
</dbReference>
<feature type="transmembrane region" description="Helical" evidence="1">
    <location>
        <begin position="50"/>
        <end position="71"/>
    </location>
</feature>
<name>A0ABR3SF97_9PEZI</name>
<comment type="caution">
    <text evidence="3">The sequence shown here is derived from an EMBL/GenBank/DDBJ whole genome shotgun (WGS) entry which is preliminary data.</text>
</comment>
<feature type="transmembrane region" description="Helical" evidence="1">
    <location>
        <begin position="83"/>
        <end position="109"/>
    </location>
</feature>
<evidence type="ECO:0000256" key="1">
    <source>
        <dbReference type="SAM" id="Phobius"/>
    </source>
</evidence>
<feature type="transmembrane region" description="Helical" evidence="1">
    <location>
        <begin position="115"/>
        <end position="138"/>
    </location>
</feature>
<keyword evidence="1" id="KW-1133">Transmembrane helix</keyword>
<accession>A0ABR3SF97</accession>
<reference evidence="3 4" key="1">
    <citation type="submission" date="2024-02" db="EMBL/GenBank/DDBJ databases">
        <title>De novo assembly and annotation of 12 fungi associated with fruit tree decline syndrome in Ontario, Canada.</title>
        <authorList>
            <person name="Sulman M."/>
            <person name="Ellouze W."/>
            <person name="Ilyukhin E."/>
        </authorList>
    </citation>
    <scope>NUCLEOTIDE SEQUENCE [LARGE SCALE GENOMIC DNA]</scope>
    <source>
        <strain evidence="3 4">M1-105</strain>
    </source>
</reference>
<gene>
    <name evidence="3" type="ORF">SLS56_010131</name>
</gene>
<evidence type="ECO:0000313" key="3">
    <source>
        <dbReference type="EMBL" id="KAL1619331.1"/>
    </source>
</evidence>
<keyword evidence="1" id="KW-0472">Membrane</keyword>
<dbReference type="Pfam" id="PF10277">
    <property type="entry name" value="Frag1"/>
    <property type="match status" value="1"/>
</dbReference>
<feature type="transmembrane region" description="Helical" evidence="1">
    <location>
        <begin position="20"/>
        <end position="38"/>
    </location>
</feature>
<evidence type="ECO:0000259" key="2">
    <source>
        <dbReference type="Pfam" id="PF10277"/>
    </source>
</evidence>
<sequence>MSHHRMYGIDDLWHRKYISILAVFSGVVAGVGLVLLAIMDTFRFHEEHYILLLVCFSGLGLSALSTTVVYYDQTVKPSKFRQLRFYCAFSAAIVFLEVVMGLMFVGLMYTDHMRLAGIFEWILAFLGCFYMLAFIGFVA</sequence>